<dbReference type="Proteomes" id="UP000663854">
    <property type="component" value="Unassembled WGS sequence"/>
</dbReference>
<dbReference type="PANTHER" id="PTHR19858">
    <property type="entry name" value="WD40 REPEAT PROTEIN"/>
    <property type="match status" value="1"/>
</dbReference>
<dbReference type="InterPro" id="IPR036322">
    <property type="entry name" value="WD40_repeat_dom_sf"/>
</dbReference>
<dbReference type="EMBL" id="CAJNOU010002803">
    <property type="protein sequence ID" value="CAF1350602.1"/>
    <property type="molecule type" value="Genomic_DNA"/>
</dbReference>
<reference evidence="3" key="1">
    <citation type="submission" date="2021-02" db="EMBL/GenBank/DDBJ databases">
        <authorList>
            <person name="Nowell W R."/>
        </authorList>
    </citation>
    <scope>NUCLEOTIDE SEQUENCE</scope>
</reference>
<dbReference type="Proteomes" id="UP000663889">
    <property type="component" value="Unassembled WGS sequence"/>
</dbReference>
<gene>
    <name evidence="6" type="ORF">FNK824_LOCUS15937</name>
    <name evidence="8" type="ORF">JBS370_LOCUS28708</name>
    <name evidence="5" type="ORF">JXQ802_LOCUS43638</name>
    <name evidence="7" type="ORF">OTI717_LOCUS27790</name>
    <name evidence="1" type="ORF">PYM288_LOCUS28405</name>
    <name evidence="2" type="ORF">RFH988_LOCUS28229</name>
    <name evidence="3" type="ORF">SEV965_LOCUS28844</name>
    <name evidence="4" type="ORF">ZHD862_LOCUS32835</name>
</gene>
<evidence type="ECO:0000313" key="2">
    <source>
        <dbReference type="EMBL" id="CAF1271799.1"/>
    </source>
</evidence>
<evidence type="ECO:0000313" key="4">
    <source>
        <dbReference type="EMBL" id="CAF1395243.1"/>
    </source>
</evidence>
<dbReference type="Proteomes" id="UP000663870">
    <property type="component" value="Unassembled WGS sequence"/>
</dbReference>
<dbReference type="EMBL" id="CAJNOH010002088">
    <property type="protein sequence ID" value="CAF1271515.1"/>
    <property type="molecule type" value="Genomic_DNA"/>
</dbReference>
<sequence>MKNRAKNDIVVFQRMNKFNYKETFEDADHGTLLLCADHQKTHMLVAGFSSRHFYLHEMPNFNIIHSLSIDDQKQMIASVLFSPLADWIALVCQNLGQLIILSKQEGPISALTFARNITKTALAICSWDKT</sequence>
<dbReference type="GO" id="GO:0000462">
    <property type="term" value="P:maturation of SSU-rRNA from tricistronic rRNA transcript (SSU-rRNA, 5.8S rRNA, LSU-rRNA)"/>
    <property type="evidence" value="ECO:0007669"/>
    <property type="project" value="TreeGrafter"/>
</dbReference>
<proteinExistence type="predicted"/>
<organism evidence="3 10">
    <name type="scientific">Rotaria sordida</name>
    <dbReference type="NCBI Taxonomy" id="392033"/>
    <lineage>
        <taxon>Eukaryota</taxon>
        <taxon>Metazoa</taxon>
        <taxon>Spiralia</taxon>
        <taxon>Gnathifera</taxon>
        <taxon>Rotifera</taxon>
        <taxon>Eurotatoria</taxon>
        <taxon>Bdelloidea</taxon>
        <taxon>Philodinida</taxon>
        <taxon>Philodinidae</taxon>
        <taxon>Rotaria</taxon>
    </lineage>
</organism>
<dbReference type="Proteomes" id="UP000663874">
    <property type="component" value="Unassembled WGS sequence"/>
</dbReference>
<dbReference type="PANTHER" id="PTHR19858:SF0">
    <property type="entry name" value="PERIODIC TRYPTOPHAN PROTEIN 2 HOMOLOG"/>
    <property type="match status" value="1"/>
</dbReference>
<evidence type="ECO:0000313" key="1">
    <source>
        <dbReference type="EMBL" id="CAF1271515.1"/>
    </source>
</evidence>
<dbReference type="Proteomes" id="UP000663823">
    <property type="component" value="Unassembled WGS sequence"/>
</dbReference>
<keyword evidence="9" id="KW-1185">Reference proteome</keyword>
<evidence type="ECO:0000313" key="6">
    <source>
        <dbReference type="EMBL" id="CAF3817236.1"/>
    </source>
</evidence>
<dbReference type="EMBL" id="CAJNOT010003676">
    <property type="protein sequence ID" value="CAF1395243.1"/>
    <property type="molecule type" value="Genomic_DNA"/>
</dbReference>
<evidence type="ECO:0000313" key="7">
    <source>
        <dbReference type="EMBL" id="CAF3977936.1"/>
    </source>
</evidence>
<dbReference type="Proteomes" id="UP000663836">
    <property type="component" value="Unassembled WGS sequence"/>
</dbReference>
<evidence type="ECO:0000313" key="5">
    <source>
        <dbReference type="EMBL" id="CAF1551018.1"/>
    </source>
</evidence>
<dbReference type="EMBL" id="CAJNOO010002476">
    <property type="protein sequence ID" value="CAF1271799.1"/>
    <property type="molecule type" value="Genomic_DNA"/>
</dbReference>
<dbReference type="InterPro" id="IPR027145">
    <property type="entry name" value="PWP2"/>
</dbReference>
<dbReference type="Proteomes" id="UP000663882">
    <property type="component" value="Unassembled WGS sequence"/>
</dbReference>
<dbReference type="OrthoDB" id="3142434at2759"/>
<evidence type="ECO:0000313" key="9">
    <source>
        <dbReference type="Proteomes" id="UP000663870"/>
    </source>
</evidence>
<dbReference type="EMBL" id="CAJNOL010003194">
    <property type="protein sequence ID" value="CAF1551018.1"/>
    <property type="molecule type" value="Genomic_DNA"/>
</dbReference>
<name>A0A815HGU0_9BILA</name>
<protein>
    <submittedName>
        <fullName evidence="3">Uncharacterized protein</fullName>
    </submittedName>
</protein>
<dbReference type="EMBL" id="CAJOAX010006347">
    <property type="protein sequence ID" value="CAF3977936.1"/>
    <property type="molecule type" value="Genomic_DNA"/>
</dbReference>
<dbReference type="EMBL" id="CAJOBD010005863">
    <property type="protein sequence ID" value="CAF4044855.1"/>
    <property type="molecule type" value="Genomic_DNA"/>
</dbReference>
<dbReference type="GO" id="GO:0034388">
    <property type="term" value="C:Pwp2p-containing subcomplex of 90S preribosome"/>
    <property type="evidence" value="ECO:0007669"/>
    <property type="project" value="TreeGrafter"/>
</dbReference>
<dbReference type="GO" id="GO:0000028">
    <property type="term" value="P:ribosomal small subunit assembly"/>
    <property type="evidence" value="ECO:0007669"/>
    <property type="project" value="TreeGrafter"/>
</dbReference>
<dbReference type="Proteomes" id="UP000663864">
    <property type="component" value="Unassembled WGS sequence"/>
</dbReference>
<accession>A0A815HGU0</accession>
<dbReference type="AlphaFoldDB" id="A0A815HGU0"/>
<evidence type="ECO:0000313" key="8">
    <source>
        <dbReference type="EMBL" id="CAF4044855.1"/>
    </source>
</evidence>
<dbReference type="EMBL" id="CAJOBE010002362">
    <property type="protein sequence ID" value="CAF3817236.1"/>
    <property type="molecule type" value="Genomic_DNA"/>
</dbReference>
<evidence type="ECO:0000313" key="10">
    <source>
        <dbReference type="Proteomes" id="UP000663889"/>
    </source>
</evidence>
<dbReference type="GO" id="GO:0032040">
    <property type="term" value="C:small-subunit processome"/>
    <property type="evidence" value="ECO:0007669"/>
    <property type="project" value="TreeGrafter"/>
</dbReference>
<comment type="caution">
    <text evidence="3">The sequence shown here is derived from an EMBL/GenBank/DDBJ whole genome shotgun (WGS) entry which is preliminary data.</text>
</comment>
<evidence type="ECO:0000313" key="3">
    <source>
        <dbReference type="EMBL" id="CAF1350602.1"/>
    </source>
</evidence>
<dbReference type="SUPFAM" id="SSF50978">
    <property type="entry name" value="WD40 repeat-like"/>
    <property type="match status" value="1"/>
</dbReference>